<evidence type="ECO:0000256" key="4">
    <source>
        <dbReference type="ARBA" id="ARBA00010214"/>
    </source>
</evidence>
<evidence type="ECO:0000256" key="2">
    <source>
        <dbReference type="ARBA" id="ARBA00004726"/>
    </source>
</evidence>
<evidence type="ECO:0000256" key="11">
    <source>
        <dbReference type="ARBA" id="ARBA00022695"/>
    </source>
</evidence>
<dbReference type="GO" id="GO:0006747">
    <property type="term" value="P:FAD biosynthetic process"/>
    <property type="evidence" value="ECO:0007669"/>
    <property type="project" value="UniProtKB-UniPathway"/>
</dbReference>
<keyword evidence="14" id="KW-0067">ATP-binding</keyword>
<keyword evidence="9" id="KW-0288">FMN</keyword>
<dbReference type="FunFam" id="3.40.50.620:FF:000021">
    <property type="entry name" value="Riboflavin biosynthesis protein"/>
    <property type="match status" value="1"/>
</dbReference>
<dbReference type="GO" id="GO:0009231">
    <property type="term" value="P:riboflavin biosynthetic process"/>
    <property type="evidence" value="ECO:0007669"/>
    <property type="project" value="InterPro"/>
</dbReference>
<evidence type="ECO:0000256" key="6">
    <source>
        <dbReference type="ARBA" id="ARBA00012393"/>
    </source>
</evidence>
<comment type="pathway">
    <text evidence="3">Cofactor biosynthesis; FMN biosynthesis; FMN from riboflavin (ATP route): step 1/1.</text>
</comment>
<reference evidence="19" key="1">
    <citation type="submission" date="2020-01" db="EMBL/GenBank/DDBJ databases">
        <authorList>
            <person name="Meier V. D."/>
            <person name="Meier V D."/>
        </authorList>
    </citation>
    <scope>NUCLEOTIDE SEQUENCE</scope>
    <source>
        <strain evidence="19">HLG_WM_MAG_08</strain>
    </source>
</reference>
<evidence type="ECO:0000256" key="14">
    <source>
        <dbReference type="ARBA" id="ARBA00022840"/>
    </source>
</evidence>
<dbReference type="InterPro" id="IPR004821">
    <property type="entry name" value="Cyt_trans-like"/>
</dbReference>
<comment type="similarity">
    <text evidence="4">Belongs to the RibF family.</text>
</comment>
<evidence type="ECO:0000256" key="5">
    <source>
        <dbReference type="ARBA" id="ARBA00012105"/>
    </source>
</evidence>
<evidence type="ECO:0000256" key="7">
    <source>
        <dbReference type="ARBA" id="ARBA00018483"/>
    </source>
</evidence>
<evidence type="ECO:0000256" key="12">
    <source>
        <dbReference type="ARBA" id="ARBA00022741"/>
    </source>
</evidence>
<proteinExistence type="inferred from homology"/>
<keyword evidence="11 19" id="KW-0548">Nucleotidyltransferase</keyword>
<keyword evidence="13" id="KW-0274">FAD</keyword>
<dbReference type="GO" id="GO:0008531">
    <property type="term" value="F:riboflavin kinase activity"/>
    <property type="evidence" value="ECO:0007669"/>
    <property type="project" value="UniProtKB-EC"/>
</dbReference>
<evidence type="ECO:0000256" key="15">
    <source>
        <dbReference type="ARBA" id="ARBA00032176"/>
    </source>
</evidence>
<dbReference type="CDD" id="cd02064">
    <property type="entry name" value="FAD_synthetase_N"/>
    <property type="match status" value="1"/>
</dbReference>
<dbReference type="InterPro" id="IPR023468">
    <property type="entry name" value="Riboflavin_kinase"/>
</dbReference>
<dbReference type="GO" id="GO:0003919">
    <property type="term" value="F:FMN adenylyltransferase activity"/>
    <property type="evidence" value="ECO:0007669"/>
    <property type="project" value="UniProtKB-EC"/>
</dbReference>
<dbReference type="PANTHER" id="PTHR22749:SF6">
    <property type="entry name" value="RIBOFLAVIN KINASE"/>
    <property type="match status" value="1"/>
</dbReference>
<dbReference type="InterPro" id="IPR015864">
    <property type="entry name" value="FAD_synthase"/>
</dbReference>
<comment type="catalytic activity">
    <reaction evidence="16">
        <text>riboflavin + ATP = FMN + ADP + H(+)</text>
        <dbReference type="Rhea" id="RHEA:14357"/>
        <dbReference type="ChEBI" id="CHEBI:15378"/>
        <dbReference type="ChEBI" id="CHEBI:30616"/>
        <dbReference type="ChEBI" id="CHEBI:57986"/>
        <dbReference type="ChEBI" id="CHEBI:58210"/>
        <dbReference type="ChEBI" id="CHEBI:456216"/>
        <dbReference type="EC" id="2.7.1.26"/>
    </reaction>
</comment>
<evidence type="ECO:0000256" key="13">
    <source>
        <dbReference type="ARBA" id="ARBA00022827"/>
    </source>
</evidence>
<comment type="pathway">
    <text evidence="2">Cofactor biosynthesis; FAD biosynthesis; FAD from FMN: step 1/1.</text>
</comment>
<dbReference type="GO" id="GO:0009398">
    <property type="term" value="P:FMN biosynthetic process"/>
    <property type="evidence" value="ECO:0007669"/>
    <property type="project" value="TreeGrafter"/>
</dbReference>
<keyword evidence="19" id="KW-0418">Kinase</keyword>
<evidence type="ECO:0000256" key="16">
    <source>
        <dbReference type="ARBA" id="ARBA00047880"/>
    </source>
</evidence>
<evidence type="ECO:0000256" key="9">
    <source>
        <dbReference type="ARBA" id="ARBA00022643"/>
    </source>
</evidence>
<protein>
    <recommendedName>
        <fullName evidence="7">Bifunctional riboflavin kinase/FMN adenylyltransferase</fullName>
        <ecNumber evidence="5">2.7.1.26</ecNumber>
        <ecNumber evidence="6">2.7.7.2</ecNumber>
    </recommendedName>
    <alternativeName>
        <fullName evidence="15">Riboflavin biosynthesis protein RibF</fullName>
    </alternativeName>
</protein>
<organism evidence="19">
    <name type="scientific">uncultured Thiotrichaceae bacterium</name>
    <dbReference type="NCBI Taxonomy" id="298394"/>
    <lineage>
        <taxon>Bacteria</taxon>
        <taxon>Pseudomonadati</taxon>
        <taxon>Pseudomonadota</taxon>
        <taxon>Gammaproteobacteria</taxon>
        <taxon>Thiotrichales</taxon>
        <taxon>Thiotrichaceae</taxon>
        <taxon>environmental samples</taxon>
    </lineage>
</organism>
<accession>A0A6S6TAT8</accession>
<dbReference type="InterPro" id="IPR014729">
    <property type="entry name" value="Rossmann-like_a/b/a_fold"/>
</dbReference>
<dbReference type="EMBL" id="CACVAV010000195">
    <property type="protein sequence ID" value="CAA6812213.1"/>
    <property type="molecule type" value="Genomic_DNA"/>
</dbReference>
<evidence type="ECO:0000256" key="8">
    <source>
        <dbReference type="ARBA" id="ARBA00022630"/>
    </source>
</evidence>
<dbReference type="UniPathway" id="UPA00277">
    <property type="reaction ID" value="UER00407"/>
</dbReference>
<gene>
    <name evidence="19" type="ORF">HELGO_WM38695</name>
</gene>
<dbReference type="Pfam" id="PF06574">
    <property type="entry name" value="FAD_syn"/>
    <property type="match status" value="1"/>
</dbReference>
<feature type="domain" description="FAD synthetase" evidence="18">
    <location>
        <begin position="14"/>
        <end position="155"/>
    </location>
</feature>
<dbReference type="SUPFAM" id="SSF52374">
    <property type="entry name" value="Nucleotidylyl transferase"/>
    <property type="match status" value="1"/>
</dbReference>
<comment type="function">
    <text evidence="1">Catalyzes the phosphorylation of riboflavin to FMN followed by the adenylation of FMN to FAD.</text>
</comment>
<comment type="catalytic activity">
    <reaction evidence="17">
        <text>FMN + ATP + H(+) = FAD + diphosphate</text>
        <dbReference type="Rhea" id="RHEA:17237"/>
        <dbReference type="ChEBI" id="CHEBI:15378"/>
        <dbReference type="ChEBI" id="CHEBI:30616"/>
        <dbReference type="ChEBI" id="CHEBI:33019"/>
        <dbReference type="ChEBI" id="CHEBI:57692"/>
        <dbReference type="ChEBI" id="CHEBI:58210"/>
        <dbReference type="EC" id="2.7.7.2"/>
    </reaction>
</comment>
<keyword evidence="10 19" id="KW-0808">Transferase</keyword>
<evidence type="ECO:0000256" key="10">
    <source>
        <dbReference type="ARBA" id="ARBA00022679"/>
    </source>
</evidence>
<keyword evidence="12" id="KW-0547">Nucleotide-binding</keyword>
<evidence type="ECO:0000256" key="1">
    <source>
        <dbReference type="ARBA" id="ARBA00002121"/>
    </source>
</evidence>
<name>A0A6S6TAT8_9GAMM</name>
<feature type="non-terminal residue" evidence="19">
    <location>
        <position position="157"/>
    </location>
</feature>
<dbReference type="Gene3D" id="3.40.50.620">
    <property type="entry name" value="HUPs"/>
    <property type="match status" value="1"/>
</dbReference>
<dbReference type="GO" id="GO:0005524">
    <property type="term" value="F:ATP binding"/>
    <property type="evidence" value="ECO:0007669"/>
    <property type="project" value="UniProtKB-KW"/>
</dbReference>
<dbReference type="NCBIfam" id="TIGR00125">
    <property type="entry name" value="cyt_tran_rel"/>
    <property type="match status" value="1"/>
</dbReference>
<sequence length="157" mass="18089">MKLLHHFAAPTNNMPGCVATIGNFDGLHLGHQHVIRHVREKATELQLPTTVISFEPLPFEYFQPQKAARIYPLRDKFRRLDELGIDQFACLAFDKKFARLSPEAFVHDVLLDGLKVRYLVVGDDFRFGYQRQGDFVLLKQMGEQHGMQVVNMRTFAC</sequence>
<evidence type="ECO:0000256" key="17">
    <source>
        <dbReference type="ARBA" id="ARBA00049494"/>
    </source>
</evidence>
<evidence type="ECO:0000256" key="3">
    <source>
        <dbReference type="ARBA" id="ARBA00005201"/>
    </source>
</evidence>
<dbReference type="AlphaFoldDB" id="A0A6S6TAT8"/>
<dbReference type="PANTHER" id="PTHR22749">
    <property type="entry name" value="RIBOFLAVIN KINASE/FMN ADENYLYLTRANSFERASE"/>
    <property type="match status" value="1"/>
</dbReference>
<evidence type="ECO:0000259" key="18">
    <source>
        <dbReference type="Pfam" id="PF06574"/>
    </source>
</evidence>
<dbReference type="EC" id="2.7.7.2" evidence="6"/>
<keyword evidence="8" id="KW-0285">Flavoprotein</keyword>
<dbReference type="EC" id="2.7.1.26" evidence="5"/>
<evidence type="ECO:0000313" key="19">
    <source>
        <dbReference type="EMBL" id="CAA6812213.1"/>
    </source>
</evidence>